<dbReference type="Proteomes" id="UP001596550">
    <property type="component" value="Unassembled WGS sequence"/>
</dbReference>
<keyword evidence="1" id="KW-0732">Signal</keyword>
<evidence type="ECO:0000256" key="1">
    <source>
        <dbReference type="SAM" id="SignalP"/>
    </source>
</evidence>
<reference evidence="3" key="1">
    <citation type="journal article" date="2019" name="Int. J. Syst. Evol. Microbiol.">
        <title>The Global Catalogue of Microorganisms (GCM) 10K type strain sequencing project: providing services to taxonomists for standard genome sequencing and annotation.</title>
        <authorList>
            <consortium name="The Broad Institute Genomics Platform"/>
            <consortium name="The Broad Institute Genome Sequencing Center for Infectious Disease"/>
            <person name="Wu L."/>
            <person name="Ma J."/>
        </authorList>
    </citation>
    <scope>NUCLEOTIDE SEQUENCE [LARGE SCALE GENOMIC DNA]</scope>
    <source>
        <strain evidence="3">CCUG 54781</strain>
    </source>
</reference>
<accession>A0ABW2M0V9</accession>
<protein>
    <submittedName>
        <fullName evidence="2">Uncharacterized protein</fullName>
    </submittedName>
</protein>
<proteinExistence type="predicted"/>
<dbReference type="RefSeq" id="WP_378177941.1">
    <property type="nucleotide sequence ID" value="NZ_JBHTCR010000004.1"/>
</dbReference>
<keyword evidence="3" id="KW-1185">Reference proteome</keyword>
<evidence type="ECO:0000313" key="2">
    <source>
        <dbReference type="EMBL" id="MFC7347119.1"/>
    </source>
</evidence>
<evidence type="ECO:0000313" key="3">
    <source>
        <dbReference type="Proteomes" id="UP001596550"/>
    </source>
</evidence>
<organism evidence="2 3">
    <name type="scientific">Chryseobacterium zhengzhouense</name>
    <dbReference type="NCBI Taxonomy" id="1636086"/>
    <lineage>
        <taxon>Bacteria</taxon>
        <taxon>Pseudomonadati</taxon>
        <taxon>Bacteroidota</taxon>
        <taxon>Flavobacteriia</taxon>
        <taxon>Flavobacteriales</taxon>
        <taxon>Weeksellaceae</taxon>
        <taxon>Chryseobacterium group</taxon>
        <taxon>Chryseobacterium</taxon>
    </lineage>
</organism>
<feature type="signal peptide" evidence="1">
    <location>
        <begin position="1"/>
        <end position="22"/>
    </location>
</feature>
<comment type="caution">
    <text evidence="2">The sequence shown here is derived from an EMBL/GenBank/DDBJ whole genome shotgun (WGS) entry which is preliminary data.</text>
</comment>
<sequence length="96" mass="11987">MKVLFKAIWLFLLIFSFAFYQASPIQKRHHGPHKGYYHGHRGPHKMKYNKVVYYKAPRHHYKKHYYKPVRPYRHYTYKRYKHPRVYQSRPVIVVNL</sequence>
<name>A0ABW2M0V9_9FLAO</name>
<dbReference type="EMBL" id="JBHTCR010000004">
    <property type="protein sequence ID" value="MFC7347119.1"/>
    <property type="molecule type" value="Genomic_DNA"/>
</dbReference>
<feature type="chain" id="PRO_5046753936" evidence="1">
    <location>
        <begin position="23"/>
        <end position="96"/>
    </location>
</feature>
<gene>
    <name evidence="2" type="ORF">ACFQO9_10365</name>
</gene>